<dbReference type="AlphaFoldDB" id="A0A8H6HDF7"/>
<dbReference type="OrthoDB" id="10506026at2759"/>
<feature type="region of interest" description="Disordered" evidence="1">
    <location>
        <begin position="1"/>
        <end position="101"/>
    </location>
</feature>
<evidence type="ECO:0000313" key="3">
    <source>
        <dbReference type="Proteomes" id="UP000521943"/>
    </source>
</evidence>
<accession>A0A8H6HDF7</accession>
<evidence type="ECO:0000313" key="2">
    <source>
        <dbReference type="EMBL" id="KAF6743746.1"/>
    </source>
</evidence>
<comment type="caution">
    <text evidence="2">The sequence shown here is derived from an EMBL/GenBank/DDBJ whole genome shotgun (WGS) entry which is preliminary data.</text>
</comment>
<dbReference type="Proteomes" id="UP000521943">
    <property type="component" value="Unassembled WGS sequence"/>
</dbReference>
<proteinExistence type="predicted"/>
<gene>
    <name evidence="2" type="ORF">DFP72DRAFT_1177622</name>
</gene>
<organism evidence="2 3">
    <name type="scientific">Ephemerocybe angulata</name>
    <dbReference type="NCBI Taxonomy" id="980116"/>
    <lineage>
        <taxon>Eukaryota</taxon>
        <taxon>Fungi</taxon>
        <taxon>Dikarya</taxon>
        <taxon>Basidiomycota</taxon>
        <taxon>Agaricomycotina</taxon>
        <taxon>Agaricomycetes</taxon>
        <taxon>Agaricomycetidae</taxon>
        <taxon>Agaricales</taxon>
        <taxon>Agaricineae</taxon>
        <taxon>Psathyrellaceae</taxon>
        <taxon>Ephemerocybe</taxon>
    </lineage>
</organism>
<protein>
    <submittedName>
        <fullName evidence="2">Uncharacterized protein</fullName>
    </submittedName>
</protein>
<feature type="region of interest" description="Disordered" evidence="1">
    <location>
        <begin position="177"/>
        <end position="219"/>
    </location>
</feature>
<feature type="compositionally biased region" description="Polar residues" evidence="1">
    <location>
        <begin position="23"/>
        <end position="43"/>
    </location>
</feature>
<dbReference type="EMBL" id="JACGCI010000136">
    <property type="protein sequence ID" value="KAF6743746.1"/>
    <property type="molecule type" value="Genomic_DNA"/>
</dbReference>
<name>A0A8H6HDF7_9AGAR</name>
<sequence length="503" mass="56183">MSHLPHSGRLHLPPTTLRRLHFTSRTPNVQLPPTTLRTSTSHLPRSERRHPTYPIPDVHVPPTTLRAPTPHLPHSERRRPTYHTPNVHVPPTTLRTSTTSTCHLPHPGRPCPTYHTPGAYTSHLPHSGRLHFTSRTPNVQLPPTALRTSTSHLPHLGRPSPTSTIPDVLVSPTTLRAPTSHLHRPGRLHPTSIVPVVDSPPTSLRAPTSHLHRPDRPDPTYVVPVAHPYLPIPFPYHPPTAPRPSSLPTSIFCSQLLRSARLLTSHLPRPGRTAIDLPQWDYKSNYHLPDHNKVLSLYLTPATMSAIVAGERPNLLGPAVHKIVDDVLAIIFEACVDPFNREQQTSLFHEVSTLRSIHHVNRRWRSCALAHPSLWGRAVDPDSCSIEWLDLQLKRSNASPLYIVSKAPTFLDTESEIRAKWELLAKHFDRCVYLFALLGPTRIPIGVYNILWRGAELLEECVIKFEVAQLHHQAGATSTRMSAMAKKTAFLGACAQTAAPHNQ</sequence>
<keyword evidence="3" id="KW-1185">Reference proteome</keyword>
<feature type="compositionally biased region" description="Low complexity" evidence="1">
    <location>
        <begin position="92"/>
        <end position="101"/>
    </location>
</feature>
<evidence type="ECO:0000256" key="1">
    <source>
        <dbReference type="SAM" id="MobiDB-lite"/>
    </source>
</evidence>
<reference evidence="2 3" key="1">
    <citation type="submission" date="2020-07" db="EMBL/GenBank/DDBJ databases">
        <title>Comparative genomics of pyrophilous fungi reveals a link between fire events and developmental genes.</title>
        <authorList>
            <consortium name="DOE Joint Genome Institute"/>
            <person name="Steindorff A.S."/>
            <person name="Carver A."/>
            <person name="Calhoun S."/>
            <person name="Stillman K."/>
            <person name="Liu H."/>
            <person name="Lipzen A."/>
            <person name="Pangilinan J."/>
            <person name="Labutti K."/>
            <person name="Bruns T.D."/>
            <person name="Grigoriev I.V."/>
        </authorList>
    </citation>
    <scope>NUCLEOTIDE SEQUENCE [LARGE SCALE GENOMIC DNA]</scope>
    <source>
        <strain evidence="2 3">CBS 144469</strain>
    </source>
</reference>